<feature type="transmembrane region" description="Helical" evidence="6">
    <location>
        <begin position="301"/>
        <end position="323"/>
    </location>
</feature>
<dbReference type="InterPro" id="IPR023298">
    <property type="entry name" value="ATPase_P-typ_TM_dom_sf"/>
</dbReference>
<dbReference type="Gene3D" id="3.60.15.10">
    <property type="entry name" value="Ribonuclease Z/Hydroxyacylglutathione hydrolase-like"/>
    <property type="match status" value="1"/>
</dbReference>
<comment type="caution">
    <text evidence="8">The sequence shown here is derived from an EMBL/GenBank/DDBJ whole genome shotgun (WGS) entry which is preliminary data.</text>
</comment>
<evidence type="ECO:0000259" key="7">
    <source>
        <dbReference type="Pfam" id="PF03772"/>
    </source>
</evidence>
<evidence type="ECO:0000313" key="8">
    <source>
        <dbReference type="EMBL" id="PLX16877.1"/>
    </source>
</evidence>
<feature type="transmembrane region" description="Helical" evidence="6">
    <location>
        <begin position="389"/>
        <end position="410"/>
    </location>
</feature>
<feature type="transmembrane region" description="Helical" evidence="6">
    <location>
        <begin position="45"/>
        <end position="62"/>
    </location>
</feature>
<keyword evidence="5 6" id="KW-0472">Membrane</keyword>
<dbReference type="Pfam" id="PF03772">
    <property type="entry name" value="Competence"/>
    <property type="match status" value="1"/>
</dbReference>
<feature type="domain" description="ComEC/Rec2-related protein" evidence="7">
    <location>
        <begin position="192"/>
        <end position="316"/>
    </location>
</feature>
<dbReference type="AlphaFoldDB" id="A0A2N5ZDZ3"/>
<reference evidence="8 9" key="1">
    <citation type="submission" date="2017-11" db="EMBL/GenBank/DDBJ databases">
        <title>Genome-resolved metagenomics identifies genetic mobility, metabolic interactions, and unexpected diversity in perchlorate-reducing communities.</title>
        <authorList>
            <person name="Barnum T.P."/>
            <person name="Figueroa I.A."/>
            <person name="Carlstrom C.I."/>
            <person name="Lucas L.N."/>
            <person name="Engelbrektson A.L."/>
            <person name="Coates J.D."/>
        </authorList>
    </citation>
    <scope>NUCLEOTIDE SEQUENCE [LARGE SCALE GENOMIC DNA]</scope>
    <source>
        <strain evidence="8">BM706</strain>
    </source>
</reference>
<dbReference type="EMBL" id="PKTG01000102">
    <property type="protein sequence ID" value="PLX16877.1"/>
    <property type="molecule type" value="Genomic_DNA"/>
</dbReference>
<keyword evidence="3 6" id="KW-0812">Transmembrane</keyword>
<sequence length="523" mass="62106">MLNKDMTIFTLSFLLLLVIFVGLSNLMILFPLFFFMLYLIKDKRFLIILILLSSYFFAYNYIQNKSTETLDNKKVILKRLVLCEKQGNNYIMKSELGKLLVKTNKDFSPSFGKIYKHVPCTIYREEDTSNFFSFDYSKYLKSKKVFYTTYISKPKNISTSFSLKKIIFDYLSEFIDIDKVSEVKLFALSMTFGVKSAKKKIYNIFSEYGLNHLIAFSGTHLSIFLMLFSYYKRQNIITLSLPLFFLFFCFSPSLLRAAFIFYMNYFSLRYDRKPYVLEWLGLFSIFYILINPNIIWDPSFILSYFFFSQIILFNKSKTCLVFLLSIENLFLNGHLFLLFPFISSTIIFLMPILISSGLLWTFTFFKYDFLLFFYDLLYKTLKCDQLQKIYFVSPFSFFSFIILFIFTLIFRKKIFYYFFSIYIIVFLYFNFFPYMLIFDTGHGQSIFVNSPGSSFLIDAGNTDYNIDKTVSSFLEYFSKNIDYTIISHDDWDHYSGSISLYQKGYLKNIYAGNNSSLQKKIFL</sequence>
<dbReference type="InterPro" id="IPR052159">
    <property type="entry name" value="Competence_DNA_uptake"/>
</dbReference>
<comment type="subcellular location">
    <subcellularLocation>
        <location evidence="1">Cell membrane</location>
        <topology evidence="1">Multi-pass membrane protein</topology>
    </subcellularLocation>
</comment>
<feature type="transmembrane region" description="Helical" evidence="6">
    <location>
        <begin position="275"/>
        <end position="295"/>
    </location>
</feature>
<protein>
    <recommendedName>
        <fullName evidence="7">ComEC/Rec2-related protein domain-containing protein</fullName>
    </recommendedName>
</protein>
<dbReference type="GO" id="GO:0005886">
    <property type="term" value="C:plasma membrane"/>
    <property type="evidence" value="ECO:0007669"/>
    <property type="project" value="UniProtKB-SubCell"/>
</dbReference>
<feature type="transmembrane region" description="Helical" evidence="6">
    <location>
        <begin position="416"/>
        <end position="437"/>
    </location>
</feature>
<organism evidence="8 9">
    <name type="scientific">Muiribacterium halophilum</name>
    <dbReference type="NCBI Taxonomy" id="2053465"/>
    <lineage>
        <taxon>Bacteria</taxon>
        <taxon>Candidatus Muiribacteriota</taxon>
        <taxon>Candidatus Muiribacteriia</taxon>
        <taxon>Candidatus Muiribacteriales</taxon>
        <taxon>Candidatus Muiribacteriaceae</taxon>
        <taxon>Candidatus Muiribacterium</taxon>
    </lineage>
</organism>
<accession>A0A2N5ZDZ3</accession>
<dbReference type="InterPro" id="IPR004477">
    <property type="entry name" value="ComEC_N"/>
</dbReference>
<name>A0A2N5ZDZ3_MUIH1</name>
<dbReference type="PANTHER" id="PTHR30619:SF1">
    <property type="entry name" value="RECOMBINATION PROTEIN 2"/>
    <property type="match status" value="1"/>
</dbReference>
<dbReference type="PANTHER" id="PTHR30619">
    <property type="entry name" value="DNA INTERNALIZATION/COMPETENCE PROTEIN COMEC/REC2"/>
    <property type="match status" value="1"/>
</dbReference>
<evidence type="ECO:0000256" key="5">
    <source>
        <dbReference type="ARBA" id="ARBA00023136"/>
    </source>
</evidence>
<dbReference type="Proteomes" id="UP000234857">
    <property type="component" value="Unassembled WGS sequence"/>
</dbReference>
<evidence type="ECO:0000256" key="4">
    <source>
        <dbReference type="ARBA" id="ARBA00022989"/>
    </source>
</evidence>
<feature type="transmembrane region" description="Helical" evidence="6">
    <location>
        <begin position="208"/>
        <end position="231"/>
    </location>
</feature>
<gene>
    <name evidence="8" type="ORF">C0601_09125</name>
</gene>
<dbReference type="SUPFAM" id="SSF56281">
    <property type="entry name" value="Metallo-hydrolase/oxidoreductase"/>
    <property type="match status" value="1"/>
</dbReference>
<keyword evidence="2" id="KW-1003">Cell membrane</keyword>
<evidence type="ECO:0000256" key="1">
    <source>
        <dbReference type="ARBA" id="ARBA00004651"/>
    </source>
</evidence>
<evidence type="ECO:0000256" key="2">
    <source>
        <dbReference type="ARBA" id="ARBA00022475"/>
    </source>
</evidence>
<evidence type="ECO:0000256" key="3">
    <source>
        <dbReference type="ARBA" id="ARBA00022692"/>
    </source>
</evidence>
<evidence type="ECO:0000313" key="9">
    <source>
        <dbReference type="Proteomes" id="UP000234857"/>
    </source>
</evidence>
<proteinExistence type="predicted"/>
<feature type="transmembrane region" description="Helical" evidence="6">
    <location>
        <begin position="12"/>
        <end position="39"/>
    </location>
</feature>
<evidence type="ECO:0000256" key="6">
    <source>
        <dbReference type="SAM" id="Phobius"/>
    </source>
</evidence>
<dbReference type="SUPFAM" id="SSF81665">
    <property type="entry name" value="Calcium ATPase, transmembrane domain M"/>
    <property type="match status" value="1"/>
</dbReference>
<keyword evidence="4 6" id="KW-1133">Transmembrane helix</keyword>
<feature type="transmembrane region" description="Helical" evidence="6">
    <location>
        <begin position="243"/>
        <end position="263"/>
    </location>
</feature>
<dbReference type="InterPro" id="IPR036866">
    <property type="entry name" value="RibonucZ/Hydroxyglut_hydro"/>
</dbReference>